<keyword evidence="3" id="KW-1185">Reference proteome</keyword>
<comment type="caution">
    <text evidence="2">The sequence shown here is derived from an EMBL/GenBank/DDBJ whole genome shotgun (WGS) entry which is preliminary data.</text>
</comment>
<dbReference type="InterPro" id="IPR011037">
    <property type="entry name" value="Pyrv_Knase-like_insert_dom_sf"/>
</dbReference>
<evidence type="ECO:0000259" key="1">
    <source>
        <dbReference type="PROSITE" id="PS51340"/>
    </source>
</evidence>
<gene>
    <name evidence="2" type="ORF">DSOL_5162</name>
</gene>
<evidence type="ECO:0000313" key="2">
    <source>
        <dbReference type="EMBL" id="OLN25994.1"/>
    </source>
</evidence>
<protein>
    <submittedName>
        <fullName evidence="2">MOSC domain protein</fullName>
    </submittedName>
</protein>
<dbReference type="Gene3D" id="2.40.33.20">
    <property type="entry name" value="PK beta-barrel domain-like"/>
    <property type="match status" value="1"/>
</dbReference>
<dbReference type="GO" id="GO:0003824">
    <property type="term" value="F:catalytic activity"/>
    <property type="evidence" value="ECO:0007669"/>
    <property type="project" value="InterPro"/>
</dbReference>
<dbReference type="InterPro" id="IPR052716">
    <property type="entry name" value="MOSC_domain"/>
</dbReference>
<dbReference type="OrthoDB" id="9786134at2"/>
<feature type="domain" description="MOSC" evidence="1">
    <location>
        <begin position="18"/>
        <end position="138"/>
    </location>
</feature>
<dbReference type="InterPro" id="IPR005302">
    <property type="entry name" value="MoCF_Sase_C"/>
</dbReference>
<proteinExistence type="predicted"/>
<dbReference type="Proteomes" id="UP000186102">
    <property type="component" value="Unassembled WGS sequence"/>
</dbReference>
<dbReference type="SUPFAM" id="SSF50800">
    <property type="entry name" value="PK beta-barrel domain-like"/>
    <property type="match status" value="1"/>
</dbReference>
<dbReference type="GO" id="GO:0030170">
    <property type="term" value="F:pyridoxal phosphate binding"/>
    <property type="evidence" value="ECO:0007669"/>
    <property type="project" value="InterPro"/>
</dbReference>
<dbReference type="PANTHER" id="PTHR36930">
    <property type="entry name" value="METAL-SULFUR CLUSTER BIOSYNTHESIS PROTEINS YUAD-RELATED"/>
    <property type="match status" value="1"/>
</dbReference>
<dbReference type="RefSeq" id="WP_075367393.1">
    <property type="nucleotide sequence ID" value="NZ_MLBF01000091.1"/>
</dbReference>
<organism evidence="2 3">
    <name type="scientific">Desulfosporosinus metallidurans</name>
    <dbReference type="NCBI Taxonomy" id="1888891"/>
    <lineage>
        <taxon>Bacteria</taxon>
        <taxon>Bacillati</taxon>
        <taxon>Bacillota</taxon>
        <taxon>Clostridia</taxon>
        <taxon>Eubacteriales</taxon>
        <taxon>Desulfitobacteriaceae</taxon>
        <taxon>Desulfosporosinus</taxon>
    </lineage>
</organism>
<dbReference type="AlphaFoldDB" id="A0A1Q8QF84"/>
<dbReference type="PROSITE" id="PS51340">
    <property type="entry name" value="MOSC"/>
    <property type="match status" value="1"/>
</dbReference>
<reference evidence="2 3" key="1">
    <citation type="submission" date="2016-09" db="EMBL/GenBank/DDBJ databases">
        <title>Complete genome of Desulfosporosinus sp. OL.</title>
        <authorList>
            <person name="Mardanov A."/>
            <person name="Beletsky A."/>
            <person name="Panova A."/>
            <person name="Karnachuk O."/>
            <person name="Ravin N."/>
        </authorList>
    </citation>
    <scope>NUCLEOTIDE SEQUENCE [LARGE SCALE GENOMIC DNA]</scope>
    <source>
        <strain evidence="2 3">OL</strain>
    </source>
</reference>
<dbReference type="STRING" id="1888891.DSOL_5162"/>
<dbReference type="PANTHER" id="PTHR36930:SF1">
    <property type="entry name" value="MOSC DOMAIN-CONTAINING PROTEIN"/>
    <property type="match status" value="1"/>
</dbReference>
<dbReference type="GO" id="GO:0030151">
    <property type="term" value="F:molybdenum ion binding"/>
    <property type="evidence" value="ECO:0007669"/>
    <property type="project" value="InterPro"/>
</dbReference>
<dbReference type="Pfam" id="PF03473">
    <property type="entry name" value="MOSC"/>
    <property type="match status" value="1"/>
</dbReference>
<accession>A0A1Q8QF84</accession>
<name>A0A1Q8QF84_9FIRM</name>
<dbReference type="EMBL" id="MLBF01000091">
    <property type="protein sequence ID" value="OLN25994.1"/>
    <property type="molecule type" value="Genomic_DNA"/>
</dbReference>
<evidence type="ECO:0000313" key="3">
    <source>
        <dbReference type="Proteomes" id="UP000186102"/>
    </source>
</evidence>
<sequence>MGNVLAIHVSAERGIIKTDVAEVKVVEGWGLEGDAHGGDWDRQVSIFPIEALDKVPQEKKAEVLADGYTENFTVSGLSLEDLSAGCLLNLGEAEIEILYIGKEEFKEKGRPYIVSREGRFGRVRLGGTVRVGDPVEVKKTPSK</sequence>